<accession>A0A6C0J114</accession>
<sequence>MGKASRELNLAREAMYKQETKNDENNTEDYIKPTNNLFEENVAYHVQQAMIKYTSDNSYALCEYLDLDNLINFIYWCKTR</sequence>
<dbReference type="AlphaFoldDB" id="A0A6C0J114"/>
<proteinExistence type="predicted"/>
<dbReference type="EMBL" id="MN740294">
    <property type="protein sequence ID" value="QHT98549.1"/>
    <property type="molecule type" value="Genomic_DNA"/>
</dbReference>
<name>A0A6C0J114_9ZZZZ</name>
<reference evidence="1" key="1">
    <citation type="journal article" date="2020" name="Nature">
        <title>Giant virus diversity and host interactions through global metagenomics.</title>
        <authorList>
            <person name="Schulz F."/>
            <person name="Roux S."/>
            <person name="Paez-Espino D."/>
            <person name="Jungbluth S."/>
            <person name="Walsh D.A."/>
            <person name="Denef V.J."/>
            <person name="McMahon K.D."/>
            <person name="Konstantinidis K.T."/>
            <person name="Eloe-Fadrosh E.A."/>
            <person name="Kyrpides N.C."/>
            <person name="Woyke T."/>
        </authorList>
    </citation>
    <scope>NUCLEOTIDE SEQUENCE</scope>
    <source>
        <strain evidence="1">GVMAG-M-3300025676-16</strain>
    </source>
</reference>
<protein>
    <submittedName>
        <fullName evidence="1">Uncharacterized protein</fullName>
    </submittedName>
</protein>
<evidence type="ECO:0000313" key="1">
    <source>
        <dbReference type="EMBL" id="QHT98549.1"/>
    </source>
</evidence>
<organism evidence="1">
    <name type="scientific">viral metagenome</name>
    <dbReference type="NCBI Taxonomy" id="1070528"/>
    <lineage>
        <taxon>unclassified sequences</taxon>
        <taxon>metagenomes</taxon>
        <taxon>organismal metagenomes</taxon>
    </lineage>
</organism>